<accession>A0A847R7H7</accession>
<dbReference type="GO" id="GO:0000166">
    <property type="term" value="F:nucleotide binding"/>
    <property type="evidence" value="ECO:0007669"/>
    <property type="project" value="InterPro"/>
</dbReference>
<reference evidence="4 5" key="1">
    <citation type="submission" date="2020-04" db="EMBL/GenBank/DDBJ databases">
        <title>Marinomonas sp. M1K-6 isolated from the deep seawater of the Mariana Trench.</title>
        <authorList>
            <person name="Li Y."/>
        </authorList>
    </citation>
    <scope>NUCLEOTIDE SEQUENCE [LARGE SCALE GENOMIC DNA]</scope>
    <source>
        <strain evidence="4 5">M1K-6</strain>
    </source>
</reference>
<dbReference type="Gene3D" id="3.30.360.10">
    <property type="entry name" value="Dihydrodipicolinate Reductase, domain 2"/>
    <property type="match status" value="1"/>
</dbReference>
<gene>
    <name evidence="4" type="ORF">HGG82_01115</name>
</gene>
<dbReference type="RefSeq" id="WP_168822197.1">
    <property type="nucleotide sequence ID" value="NZ_CP073013.1"/>
</dbReference>
<name>A0A847R7H7_9GAMM</name>
<dbReference type="EMBL" id="JABAEK010000001">
    <property type="protein sequence ID" value="NLQ16220.1"/>
    <property type="molecule type" value="Genomic_DNA"/>
</dbReference>
<sequence>MTHKRIRIGMVGGGDGAFIGAVHRIATRIDDGFELVAGALSSDPDRALASSRRLGIQEARSYTSFYAMAEQEKRREDGIQAVIIVTPNHMHYPVAKAFLEHGIHVICDKPVTKDLKEALELKALVEKSGAFFALTHNYTGYPLVRHAKHLVDNNTLGKLRVIQVEYAQDWLTERAESTENKQAQWRTDPEKSGMAGCLGDIGTHAFNLACFISGQKVQQVSADLTAFVSGRRLDDNVHTMLRFDGGAKGMLWSSQVAPGNENGLKIRLYGEKAGIEWCQESPNELWLSIFGQPTQKITRAGHGAGEEANRLSRVPAGHPEGYLEGFANLYVDIAAAIHAIESGASVDSVQGFIPSIDDGVEGMRFITAVLASSTNNSAWQPLDDMESNGQSARGKAND</sequence>
<dbReference type="PANTHER" id="PTHR43708:SF3">
    <property type="entry name" value="OXIDOREDUCTASE"/>
    <property type="match status" value="1"/>
</dbReference>
<feature type="region of interest" description="Disordered" evidence="1">
    <location>
        <begin position="378"/>
        <end position="398"/>
    </location>
</feature>
<organism evidence="4 5">
    <name type="scientific">Marinomonas profundi</name>
    <dbReference type="NCBI Taxonomy" id="2726122"/>
    <lineage>
        <taxon>Bacteria</taxon>
        <taxon>Pseudomonadati</taxon>
        <taxon>Pseudomonadota</taxon>
        <taxon>Gammaproteobacteria</taxon>
        <taxon>Oceanospirillales</taxon>
        <taxon>Oceanospirillaceae</taxon>
        <taxon>Marinomonas</taxon>
    </lineage>
</organism>
<protein>
    <submittedName>
        <fullName evidence="4">Gfo/Idh/MocA family oxidoreductase</fullName>
    </submittedName>
</protein>
<comment type="caution">
    <text evidence="4">The sequence shown here is derived from an EMBL/GenBank/DDBJ whole genome shotgun (WGS) entry which is preliminary data.</text>
</comment>
<evidence type="ECO:0000259" key="2">
    <source>
        <dbReference type="Pfam" id="PF01408"/>
    </source>
</evidence>
<dbReference type="SUPFAM" id="SSF51735">
    <property type="entry name" value="NAD(P)-binding Rossmann-fold domains"/>
    <property type="match status" value="1"/>
</dbReference>
<evidence type="ECO:0000259" key="3">
    <source>
        <dbReference type="Pfam" id="PF22725"/>
    </source>
</evidence>
<dbReference type="InterPro" id="IPR000683">
    <property type="entry name" value="Gfo/Idh/MocA-like_OxRdtase_N"/>
</dbReference>
<keyword evidence="5" id="KW-1185">Reference proteome</keyword>
<feature type="domain" description="Gfo/Idh/MocA-like oxidoreductase N-terminal" evidence="2">
    <location>
        <begin position="6"/>
        <end position="133"/>
    </location>
</feature>
<dbReference type="InterPro" id="IPR051317">
    <property type="entry name" value="Gfo/Idh/MocA_oxidoreduct"/>
</dbReference>
<evidence type="ECO:0000256" key="1">
    <source>
        <dbReference type="SAM" id="MobiDB-lite"/>
    </source>
</evidence>
<evidence type="ECO:0000313" key="5">
    <source>
        <dbReference type="Proteomes" id="UP000586067"/>
    </source>
</evidence>
<dbReference type="PANTHER" id="PTHR43708">
    <property type="entry name" value="CONSERVED EXPRESSED OXIDOREDUCTASE (EUROFUNG)"/>
    <property type="match status" value="1"/>
</dbReference>
<dbReference type="InterPro" id="IPR055170">
    <property type="entry name" value="GFO_IDH_MocA-like_dom"/>
</dbReference>
<dbReference type="Pfam" id="PF22725">
    <property type="entry name" value="GFO_IDH_MocA_C3"/>
    <property type="match status" value="1"/>
</dbReference>
<dbReference type="Proteomes" id="UP000586067">
    <property type="component" value="Unassembled WGS sequence"/>
</dbReference>
<evidence type="ECO:0000313" key="4">
    <source>
        <dbReference type="EMBL" id="NLQ16220.1"/>
    </source>
</evidence>
<proteinExistence type="predicted"/>
<dbReference type="InterPro" id="IPR036291">
    <property type="entry name" value="NAD(P)-bd_dom_sf"/>
</dbReference>
<dbReference type="SUPFAM" id="SSF55347">
    <property type="entry name" value="Glyceraldehyde-3-phosphate dehydrogenase-like, C-terminal domain"/>
    <property type="match status" value="1"/>
</dbReference>
<feature type="domain" description="GFO/IDH/MocA-like oxidoreductase" evidence="3">
    <location>
        <begin position="144"/>
        <end position="276"/>
    </location>
</feature>
<dbReference type="Pfam" id="PF01408">
    <property type="entry name" value="GFO_IDH_MocA"/>
    <property type="match status" value="1"/>
</dbReference>
<dbReference type="Gene3D" id="3.40.50.720">
    <property type="entry name" value="NAD(P)-binding Rossmann-like Domain"/>
    <property type="match status" value="1"/>
</dbReference>
<dbReference type="AlphaFoldDB" id="A0A847R7H7"/>